<dbReference type="PANTHER" id="PTHR43908">
    <property type="entry name" value="AT29763P-RELATED"/>
    <property type="match status" value="1"/>
</dbReference>
<gene>
    <name evidence="2" type="ORF">DFQ15_10521</name>
</gene>
<feature type="domain" description="J" evidence="1">
    <location>
        <begin position="3"/>
        <end position="67"/>
    </location>
</feature>
<sequence>MSNHYEILGLAGSASPADIKKAFRQKAAQLHPDRNPAPDAAARFQAVQKAYEVLSDDELRRAYDENRRRNLLDDPLETATEIWQAYFKSILPP</sequence>
<dbReference type="GO" id="GO:0071218">
    <property type="term" value="P:cellular response to misfolded protein"/>
    <property type="evidence" value="ECO:0007669"/>
    <property type="project" value="TreeGrafter"/>
</dbReference>
<dbReference type="OrthoDB" id="9779622at2"/>
<dbReference type="PANTHER" id="PTHR43908:SF3">
    <property type="entry name" value="AT29763P-RELATED"/>
    <property type="match status" value="1"/>
</dbReference>
<proteinExistence type="predicted"/>
<dbReference type="CDD" id="cd06257">
    <property type="entry name" value="DnaJ"/>
    <property type="match status" value="1"/>
</dbReference>
<reference evidence="2 3" key="1">
    <citation type="submission" date="2018-06" db="EMBL/GenBank/DDBJ databases">
        <title>Genomic Encyclopedia of Type Strains, Phase III (KMG-III): the genomes of soil and plant-associated and newly described type strains.</title>
        <authorList>
            <person name="Whitman W."/>
        </authorList>
    </citation>
    <scope>NUCLEOTIDE SEQUENCE [LARGE SCALE GENOMIC DNA]</scope>
    <source>
        <strain evidence="2 3">CECT 7646</strain>
    </source>
</reference>
<dbReference type="SUPFAM" id="SSF46565">
    <property type="entry name" value="Chaperone J-domain"/>
    <property type="match status" value="1"/>
</dbReference>
<dbReference type="PROSITE" id="PS50076">
    <property type="entry name" value="DNAJ_2"/>
    <property type="match status" value="1"/>
</dbReference>
<dbReference type="AlphaFoldDB" id="A0A318SIE3"/>
<comment type="caution">
    <text evidence="2">The sequence shown here is derived from an EMBL/GenBank/DDBJ whole genome shotgun (WGS) entry which is preliminary data.</text>
</comment>
<evidence type="ECO:0000313" key="2">
    <source>
        <dbReference type="EMBL" id="PYE78663.1"/>
    </source>
</evidence>
<accession>A0A318SIE3</accession>
<dbReference type="InterPro" id="IPR036869">
    <property type="entry name" value="J_dom_sf"/>
</dbReference>
<dbReference type="EMBL" id="QJTC01000005">
    <property type="protein sequence ID" value="PYE78663.1"/>
    <property type="molecule type" value="Genomic_DNA"/>
</dbReference>
<dbReference type="GO" id="GO:0030544">
    <property type="term" value="F:Hsp70 protein binding"/>
    <property type="evidence" value="ECO:0007669"/>
    <property type="project" value="TreeGrafter"/>
</dbReference>
<protein>
    <submittedName>
        <fullName evidence="2">DnaJ-like protein</fullName>
    </submittedName>
</protein>
<evidence type="ECO:0000313" key="3">
    <source>
        <dbReference type="Proteomes" id="UP000247540"/>
    </source>
</evidence>
<evidence type="ECO:0000259" key="1">
    <source>
        <dbReference type="PROSITE" id="PS50076"/>
    </source>
</evidence>
<dbReference type="Gene3D" id="1.10.287.110">
    <property type="entry name" value="DnaJ domain"/>
    <property type="match status" value="1"/>
</dbReference>
<keyword evidence="3" id="KW-1185">Reference proteome</keyword>
<dbReference type="PROSITE" id="PS00636">
    <property type="entry name" value="DNAJ_1"/>
    <property type="match status" value="1"/>
</dbReference>
<dbReference type="InterPro" id="IPR051100">
    <property type="entry name" value="DnaJ_subfamily_B/C"/>
</dbReference>
<name>A0A318SIE3_9BURK</name>
<organism evidence="2 3">
    <name type="scientific">Xylophilus ampelinus</name>
    <dbReference type="NCBI Taxonomy" id="54067"/>
    <lineage>
        <taxon>Bacteria</taxon>
        <taxon>Pseudomonadati</taxon>
        <taxon>Pseudomonadota</taxon>
        <taxon>Betaproteobacteria</taxon>
        <taxon>Burkholderiales</taxon>
        <taxon>Xylophilus</taxon>
    </lineage>
</organism>
<dbReference type="InterPro" id="IPR018253">
    <property type="entry name" value="DnaJ_domain_CS"/>
</dbReference>
<dbReference type="Pfam" id="PF00226">
    <property type="entry name" value="DnaJ"/>
    <property type="match status" value="1"/>
</dbReference>
<dbReference type="SMART" id="SM00271">
    <property type="entry name" value="DnaJ"/>
    <property type="match status" value="1"/>
</dbReference>
<dbReference type="Proteomes" id="UP000247540">
    <property type="component" value="Unassembled WGS sequence"/>
</dbReference>
<dbReference type="RefSeq" id="WP_110464952.1">
    <property type="nucleotide sequence ID" value="NZ_JAMOFZ010000005.1"/>
</dbReference>
<dbReference type="InterPro" id="IPR001623">
    <property type="entry name" value="DnaJ_domain"/>
</dbReference>
<dbReference type="PRINTS" id="PR00625">
    <property type="entry name" value="JDOMAIN"/>
</dbReference>